<keyword evidence="7" id="KW-0626">Porin</keyword>
<dbReference type="STRING" id="558152.IQ37_12495"/>
<dbReference type="SUPFAM" id="SSF103647">
    <property type="entry name" value="TSP type-3 repeat"/>
    <property type="match status" value="1"/>
</dbReference>
<reference evidence="13 14" key="1">
    <citation type="submission" date="2014-07" db="EMBL/GenBank/DDBJ databases">
        <title>Genome of Chryseobacterium piperi CTM.</title>
        <authorList>
            <person name="Pipes S.E."/>
            <person name="Stropko S.J."/>
            <person name="Newman J.D."/>
        </authorList>
    </citation>
    <scope>NUCLEOTIDE SEQUENCE [LARGE SCALE GENOMIC DNA]</scope>
    <source>
        <strain evidence="13 14">CTM</strain>
    </source>
</reference>
<evidence type="ECO:0000256" key="7">
    <source>
        <dbReference type="ARBA" id="ARBA00023114"/>
    </source>
</evidence>
<keyword evidence="3" id="KW-1134">Transmembrane beta strand</keyword>
<dbReference type="PRINTS" id="PR01021">
    <property type="entry name" value="OMPADOMAIN"/>
</dbReference>
<dbReference type="PROSITE" id="PS00018">
    <property type="entry name" value="EF_HAND_1"/>
    <property type="match status" value="1"/>
</dbReference>
<keyword evidence="2" id="KW-0813">Transport</keyword>
<evidence type="ECO:0000256" key="3">
    <source>
        <dbReference type="ARBA" id="ARBA00022452"/>
    </source>
</evidence>
<dbReference type="PANTHER" id="PTHR30329">
    <property type="entry name" value="STATOR ELEMENT OF FLAGELLAR MOTOR COMPLEX"/>
    <property type="match status" value="1"/>
</dbReference>
<feature type="chain" id="PRO_5001804098" evidence="11">
    <location>
        <begin position="22"/>
        <end position="498"/>
    </location>
</feature>
<evidence type="ECO:0000256" key="1">
    <source>
        <dbReference type="ARBA" id="ARBA00004571"/>
    </source>
</evidence>
<dbReference type="Pfam" id="PF00691">
    <property type="entry name" value="OmpA"/>
    <property type="match status" value="1"/>
</dbReference>
<dbReference type="InterPro" id="IPR050330">
    <property type="entry name" value="Bact_OuterMem_StrucFunc"/>
</dbReference>
<dbReference type="Pfam" id="PF02412">
    <property type="entry name" value="TSP_3"/>
    <property type="match status" value="3"/>
</dbReference>
<dbReference type="GO" id="GO:0009279">
    <property type="term" value="C:cell outer membrane"/>
    <property type="evidence" value="ECO:0007669"/>
    <property type="project" value="UniProtKB-SubCell"/>
</dbReference>
<dbReference type="InterPro" id="IPR018247">
    <property type="entry name" value="EF_Hand_1_Ca_BS"/>
</dbReference>
<dbReference type="GO" id="GO:0005509">
    <property type="term" value="F:calcium ion binding"/>
    <property type="evidence" value="ECO:0007669"/>
    <property type="project" value="InterPro"/>
</dbReference>
<keyword evidence="5 11" id="KW-0732">Signal</keyword>
<dbReference type="PROSITE" id="PS51123">
    <property type="entry name" value="OMPA_2"/>
    <property type="match status" value="1"/>
</dbReference>
<dbReference type="InterPro" id="IPR006664">
    <property type="entry name" value="OMP_bac"/>
</dbReference>
<feature type="domain" description="OmpA-like" evidence="12">
    <location>
        <begin position="343"/>
        <end position="461"/>
    </location>
</feature>
<dbReference type="SUPFAM" id="SSF103088">
    <property type="entry name" value="OmpA-like"/>
    <property type="match status" value="1"/>
</dbReference>
<dbReference type="PANTHER" id="PTHR30329:SF20">
    <property type="entry name" value="EXPORTED PROTEIN"/>
    <property type="match status" value="1"/>
</dbReference>
<dbReference type="eggNOG" id="COG2885">
    <property type="taxonomic scope" value="Bacteria"/>
</dbReference>
<comment type="caution">
    <text evidence="13">The sequence shown here is derived from an EMBL/GenBank/DDBJ whole genome shotgun (WGS) entry which is preliminary data.</text>
</comment>
<name>A0A086B8F7_9FLAO</name>
<evidence type="ECO:0000259" key="12">
    <source>
        <dbReference type="PROSITE" id="PS51123"/>
    </source>
</evidence>
<comment type="subcellular location">
    <subcellularLocation>
        <location evidence="1">Cell outer membrane</location>
        <topology evidence="1">Multi-pass membrane protein</topology>
    </subcellularLocation>
</comment>
<dbReference type="InterPro" id="IPR006665">
    <property type="entry name" value="OmpA-like"/>
</dbReference>
<keyword evidence="4" id="KW-0812">Transmembrane</keyword>
<dbReference type="InterPro" id="IPR028974">
    <property type="entry name" value="TSP_type-3_rpt"/>
</dbReference>
<evidence type="ECO:0000256" key="2">
    <source>
        <dbReference type="ARBA" id="ARBA00022448"/>
    </source>
</evidence>
<dbReference type="AlphaFoldDB" id="A0A086B8F7"/>
<dbReference type="CDD" id="cd07185">
    <property type="entry name" value="OmpA_C-like"/>
    <property type="match status" value="1"/>
</dbReference>
<evidence type="ECO:0000313" key="14">
    <source>
        <dbReference type="Proteomes" id="UP000028709"/>
    </source>
</evidence>
<dbReference type="Gene3D" id="3.30.1330.60">
    <property type="entry name" value="OmpA-like domain"/>
    <property type="match status" value="1"/>
</dbReference>
<keyword evidence="6" id="KW-0406">Ion transport</keyword>
<dbReference type="GO" id="GO:0015288">
    <property type="term" value="F:porin activity"/>
    <property type="evidence" value="ECO:0007669"/>
    <property type="project" value="UniProtKB-KW"/>
</dbReference>
<dbReference type="EMBL" id="JPRJ01000023">
    <property type="protein sequence ID" value="KFF25221.1"/>
    <property type="molecule type" value="Genomic_DNA"/>
</dbReference>
<protein>
    <submittedName>
        <fullName evidence="13">Membrane protein</fullName>
    </submittedName>
</protein>
<feature type="signal peptide" evidence="11">
    <location>
        <begin position="1"/>
        <end position="21"/>
    </location>
</feature>
<dbReference type="GO" id="GO:0006811">
    <property type="term" value="P:monoatomic ion transport"/>
    <property type="evidence" value="ECO:0007669"/>
    <property type="project" value="UniProtKB-KW"/>
</dbReference>
<dbReference type="InterPro" id="IPR003367">
    <property type="entry name" value="Thrombospondin_3-like_rpt"/>
</dbReference>
<dbReference type="GO" id="GO:0046930">
    <property type="term" value="C:pore complex"/>
    <property type="evidence" value="ECO:0007669"/>
    <property type="project" value="UniProtKB-KW"/>
</dbReference>
<dbReference type="GO" id="GO:0007155">
    <property type="term" value="P:cell adhesion"/>
    <property type="evidence" value="ECO:0007669"/>
    <property type="project" value="InterPro"/>
</dbReference>
<keyword evidence="8 9" id="KW-0472">Membrane</keyword>
<proteinExistence type="predicted"/>
<organism evidence="13 14">
    <name type="scientific">Chryseobacterium piperi</name>
    <dbReference type="NCBI Taxonomy" id="558152"/>
    <lineage>
        <taxon>Bacteria</taxon>
        <taxon>Pseudomonadati</taxon>
        <taxon>Bacteroidota</taxon>
        <taxon>Flavobacteriia</taxon>
        <taxon>Flavobacteriales</taxon>
        <taxon>Weeksellaceae</taxon>
        <taxon>Chryseobacterium group</taxon>
        <taxon>Chryseobacterium</taxon>
    </lineage>
</organism>
<accession>A0A086B8F7</accession>
<dbReference type="SUPFAM" id="SSF56925">
    <property type="entry name" value="OMPA-like"/>
    <property type="match status" value="1"/>
</dbReference>
<sequence length="498" mass="53315">MKNLKLGISALALTVASTVFAQTTNNPWMIGVGAHAENHTAQRNNFSNTFAARNLTKTLFNVNNFSITPPLSKLTVARNIGKGLVIDWQTSVGNVGNKRFESGKEFFLMTGLGFQAKAAGLLWNEESWFDPYLRVGANYLRHDYTALAFPRTDVNGEVVTNGSNGNENGKANFFTVSTGAGINFWVTKNFGLGVQGDYVSTPGDKSTVANFWQASASLNFRFGNRDRDKDGILDKDDLCPDTPGLPEFQGCPDTDGDGVPDKDDQCPDVAGPVENNGCPWPDTDGDGVIDKDDACPTVAGPAENNGCPWPDTDGDGILDKDDACPTVPGLPEYNGCPKPKDVIAKEATGALKDILFNFNKATIRPESNGKLDQAATIIKQSNDGTFLVTGHTDAKGAAAYNLKLSRERAASVVAALEARGVNGSQLKSVGVGSRDAKVSVKASDAERMVDRKVEVEAINGAAWDALKKSDLEVVQKKTVIKKGKAPAKRKAPAKKRRK</sequence>
<dbReference type="KEGG" id="cpip:CJF12_11940"/>
<dbReference type="RefSeq" id="WP_034685533.1">
    <property type="nucleotide sequence ID" value="NZ_CP023049.2"/>
</dbReference>
<evidence type="ECO:0000256" key="9">
    <source>
        <dbReference type="PROSITE-ProRule" id="PRU00473"/>
    </source>
</evidence>
<evidence type="ECO:0000313" key="13">
    <source>
        <dbReference type="EMBL" id="KFF25221.1"/>
    </source>
</evidence>
<dbReference type="Gene3D" id="4.10.1080.10">
    <property type="entry name" value="TSP type-3 repeat"/>
    <property type="match status" value="1"/>
</dbReference>
<evidence type="ECO:0000256" key="4">
    <source>
        <dbReference type="ARBA" id="ARBA00022692"/>
    </source>
</evidence>
<dbReference type="Proteomes" id="UP000028709">
    <property type="component" value="Unassembled WGS sequence"/>
</dbReference>
<dbReference type="InterPro" id="IPR036737">
    <property type="entry name" value="OmpA-like_sf"/>
</dbReference>
<evidence type="ECO:0000256" key="8">
    <source>
        <dbReference type="ARBA" id="ARBA00023136"/>
    </source>
</evidence>
<evidence type="ECO:0000256" key="11">
    <source>
        <dbReference type="SAM" id="SignalP"/>
    </source>
</evidence>
<dbReference type="InterPro" id="IPR011250">
    <property type="entry name" value="OMP/PagP_B-barrel"/>
</dbReference>
<dbReference type="OrthoDB" id="9805336at2"/>
<evidence type="ECO:0000256" key="6">
    <source>
        <dbReference type="ARBA" id="ARBA00023065"/>
    </source>
</evidence>
<keyword evidence="14" id="KW-1185">Reference proteome</keyword>
<gene>
    <name evidence="13" type="ORF">IQ37_12495</name>
</gene>
<evidence type="ECO:0000256" key="10">
    <source>
        <dbReference type="SAM" id="MobiDB-lite"/>
    </source>
</evidence>
<evidence type="ECO:0000256" key="5">
    <source>
        <dbReference type="ARBA" id="ARBA00022729"/>
    </source>
</evidence>
<feature type="region of interest" description="Disordered" evidence="10">
    <location>
        <begin position="479"/>
        <end position="498"/>
    </location>
</feature>